<organism evidence="4">
    <name type="scientific">Thrips palmi</name>
    <name type="common">Melon thrips</name>
    <dbReference type="NCBI Taxonomy" id="161013"/>
    <lineage>
        <taxon>Eukaryota</taxon>
        <taxon>Metazoa</taxon>
        <taxon>Ecdysozoa</taxon>
        <taxon>Arthropoda</taxon>
        <taxon>Hexapoda</taxon>
        <taxon>Insecta</taxon>
        <taxon>Pterygota</taxon>
        <taxon>Neoptera</taxon>
        <taxon>Paraneoptera</taxon>
        <taxon>Thysanoptera</taxon>
        <taxon>Terebrantia</taxon>
        <taxon>Thripoidea</taxon>
        <taxon>Thripidae</taxon>
        <taxon>Thrips</taxon>
    </lineage>
</organism>
<dbReference type="KEGG" id="tpal:117647627"/>
<evidence type="ECO:0000313" key="4">
    <source>
        <dbReference type="RefSeq" id="XP_034245382.1"/>
    </source>
</evidence>
<protein>
    <submittedName>
        <fullName evidence="4">Serendipity locus protein alpha-like isoform X1</fullName>
    </submittedName>
</protein>
<dbReference type="GeneID" id="117647627"/>
<accession>A0A6P8ZBM9</accession>
<keyword evidence="3" id="KW-1185">Reference proteome</keyword>
<dbReference type="AlphaFoldDB" id="A0A6P8ZBM9"/>
<dbReference type="OrthoDB" id="8192501at2759"/>
<evidence type="ECO:0000313" key="3">
    <source>
        <dbReference type="Proteomes" id="UP000515158"/>
    </source>
</evidence>
<evidence type="ECO:0000256" key="2">
    <source>
        <dbReference type="ARBA" id="ARBA00022490"/>
    </source>
</evidence>
<gene>
    <name evidence="4" type="primary">LOC117647627</name>
</gene>
<dbReference type="InParanoid" id="A0A6P8ZBM9"/>
<reference evidence="4" key="1">
    <citation type="submission" date="2025-08" db="UniProtKB">
        <authorList>
            <consortium name="RefSeq"/>
        </authorList>
    </citation>
    <scope>IDENTIFICATION</scope>
    <source>
        <tissue evidence="4">Total insect</tissue>
    </source>
</reference>
<dbReference type="PANTHER" id="PTHR18914:SF33">
    <property type="entry name" value="RE47911P-RELATED"/>
    <property type="match status" value="1"/>
</dbReference>
<dbReference type="FunCoup" id="A0A6P8ZBM9">
    <property type="interactions" value="42"/>
</dbReference>
<dbReference type="PANTHER" id="PTHR18914">
    <property type="entry name" value="ALPHA CATENIN"/>
    <property type="match status" value="1"/>
</dbReference>
<proteinExistence type="predicted"/>
<dbReference type="Pfam" id="PF05482">
    <property type="entry name" value="Serendipity_A"/>
    <property type="match status" value="1"/>
</dbReference>
<dbReference type="GO" id="GO:0051015">
    <property type="term" value="F:actin filament binding"/>
    <property type="evidence" value="ECO:0007669"/>
    <property type="project" value="TreeGrafter"/>
</dbReference>
<dbReference type="InterPro" id="IPR008837">
    <property type="entry name" value="Serendipity_A"/>
</dbReference>
<keyword evidence="2" id="KW-0963">Cytoplasm</keyword>
<dbReference type="GO" id="GO:0005737">
    <property type="term" value="C:cytoplasm"/>
    <property type="evidence" value="ECO:0007669"/>
    <property type="project" value="UniProtKB-SubCell"/>
</dbReference>
<dbReference type="GO" id="GO:0098609">
    <property type="term" value="P:cell-cell adhesion"/>
    <property type="evidence" value="ECO:0007669"/>
    <property type="project" value="TreeGrafter"/>
</dbReference>
<dbReference type="RefSeq" id="XP_034245382.1">
    <property type="nucleotide sequence ID" value="XM_034389491.1"/>
</dbReference>
<dbReference type="GO" id="GO:0007349">
    <property type="term" value="P:cellularization"/>
    <property type="evidence" value="ECO:0007669"/>
    <property type="project" value="InterPro"/>
</dbReference>
<evidence type="ECO:0000256" key="1">
    <source>
        <dbReference type="ARBA" id="ARBA00004496"/>
    </source>
</evidence>
<dbReference type="GO" id="GO:0005912">
    <property type="term" value="C:adherens junction"/>
    <property type="evidence" value="ECO:0007669"/>
    <property type="project" value="TreeGrafter"/>
</dbReference>
<sequence>MTTLPNFLQQYDYILDKPAMKLQLLEGEADDGGAGVPSAVDSFLMSVVEAYGMVGEMTSADKQQVSSRSAAVKEKSVQCNQETIGGSFDAEKWKCISKSVMNTLIQTVEEARRAQMLRQLQLCEHNIRGILKCEYIEIMITEFQRLLVNSSRLLEYVYKYLSWGTLKGHASKNLLLLCASQLKKLFAFLICALDVNAGTGKNCAEVKGYVLQRMKICFEKIKKVVEGEVPEDESDDLGGGLFMIHMDQAVSLLAVFGSGTGQSLLDSQWRTSVEAVLQHAMAIAQIASPLDFKMIHASGEKILRESDNLERECKSASSNPSVCKLHAMSLSDALEELEQRVCASVLKMYLQVFSDLFTPLETLLFRIGEKSENGVEKTAEDLSDAISTYDSHMDRLLQVALFAVACSEDKNRVLGIRSCLASLESLETNLVPALTALYLKETPSQVELARLLVEHWNIEVKELWLLIDGIIDPVALAQVVHSTVWTATAVIKKSILAKRVVCPDELKRLVRSVVLNADVLVQHILRFTASIPFADTPPVILMLNSLELAVKEGSAVLRKMDEKDSTLGVDRILKRCELLVTCVKNILPLLEEVDNPDFKDSVLQEPEAAVEPQMKMTSVLDTTCVKSRSLKKQLLALGLPSDAQIDIDVTDSPETFNLMQTFMDKTSTQPRFATSFLYNDKTKTSIQGVRDTPKSVPSSSIFIRKVVDLEEKLLQNTFSLPTPTLAALSETLRPHSGLVSWPPSTSGYQVSDIESELEANSSSRDIATPERIQDLLQVQTRIDAVKISSEYPKMSLFYPPNSK</sequence>
<dbReference type="GO" id="GO:0008013">
    <property type="term" value="F:beta-catenin binding"/>
    <property type="evidence" value="ECO:0007669"/>
    <property type="project" value="TreeGrafter"/>
</dbReference>
<dbReference type="GO" id="GO:0016477">
    <property type="term" value="P:cell migration"/>
    <property type="evidence" value="ECO:0007669"/>
    <property type="project" value="TreeGrafter"/>
</dbReference>
<dbReference type="Proteomes" id="UP000515158">
    <property type="component" value="Unplaced"/>
</dbReference>
<dbReference type="GO" id="GO:0016342">
    <property type="term" value="C:catenin complex"/>
    <property type="evidence" value="ECO:0007669"/>
    <property type="project" value="TreeGrafter"/>
</dbReference>
<name>A0A6P8ZBM9_THRPL</name>
<dbReference type="Gene3D" id="1.20.120.810">
    <property type="entry name" value="Vinculin, Vh2 four-helix bundle"/>
    <property type="match status" value="1"/>
</dbReference>
<comment type="subcellular location">
    <subcellularLocation>
        <location evidence="1">Cytoplasm</location>
    </subcellularLocation>
</comment>